<comment type="caution">
    <text evidence="2">The sequence shown here is derived from an EMBL/GenBank/DDBJ whole genome shotgun (WGS) entry which is preliminary data.</text>
</comment>
<feature type="compositionally biased region" description="Basic residues" evidence="1">
    <location>
        <begin position="1"/>
        <end position="18"/>
    </location>
</feature>
<reference evidence="2 3" key="1">
    <citation type="submission" date="2019-10" db="EMBL/GenBank/DDBJ databases">
        <title>Assembly and Annotation for the nematode Trichostrongylus colubriformis.</title>
        <authorList>
            <person name="Martin J."/>
        </authorList>
    </citation>
    <scope>NUCLEOTIDE SEQUENCE [LARGE SCALE GENOMIC DNA]</scope>
    <source>
        <strain evidence="2">G859</strain>
        <tissue evidence="2">Whole worm</tissue>
    </source>
</reference>
<organism evidence="2 3">
    <name type="scientific">Trichostrongylus colubriformis</name>
    <name type="common">Black scour worm</name>
    <dbReference type="NCBI Taxonomy" id="6319"/>
    <lineage>
        <taxon>Eukaryota</taxon>
        <taxon>Metazoa</taxon>
        <taxon>Ecdysozoa</taxon>
        <taxon>Nematoda</taxon>
        <taxon>Chromadorea</taxon>
        <taxon>Rhabditida</taxon>
        <taxon>Rhabditina</taxon>
        <taxon>Rhabditomorpha</taxon>
        <taxon>Strongyloidea</taxon>
        <taxon>Trichostrongylidae</taxon>
        <taxon>Trichostrongylus</taxon>
    </lineage>
</organism>
<gene>
    <name evidence="2" type="ORF">GCK32_013701</name>
</gene>
<feature type="region of interest" description="Disordered" evidence="1">
    <location>
        <begin position="1"/>
        <end position="77"/>
    </location>
</feature>
<sequence>MRSRRSRASLKKAKSPKKKNNDDCKTSVEIEKPPPSIREKLSKKASKFFATTTTTTPATNGQQPPKEEKSVRQTTSIRERLKRGLKSAFSAFSKASFDKTVQNAKARMGYTAPKKGRPFWKDKRFRSEIPKNDRKPLSSLLFLIADKKLVLKDPVNPPAYMEAVDQDLDDLMSRDKKHFNEEIVLSNTVRSIIATLDGLDEFAKNQPQTIKNLEMKEPKTAISYSRHFPQKNEEVPFEYSGLGVCRSAKKKKGRHRRSSSSSSSSSSTTSDKDVSSKRTKRRRKSRDKEGKTEMASSKERDKSSRSSRRKRRKKK</sequence>
<dbReference type="Pfam" id="PF05867">
    <property type="entry name" value="DUF851"/>
    <property type="match status" value="1"/>
</dbReference>
<dbReference type="AlphaFoldDB" id="A0AAN8IE84"/>
<evidence type="ECO:0000313" key="3">
    <source>
        <dbReference type="Proteomes" id="UP001331761"/>
    </source>
</evidence>
<proteinExistence type="predicted"/>
<feature type="compositionally biased region" description="Low complexity" evidence="1">
    <location>
        <begin position="47"/>
        <end position="59"/>
    </location>
</feature>
<feature type="compositionally biased region" description="Basic and acidic residues" evidence="1">
    <location>
        <begin position="286"/>
        <end position="304"/>
    </location>
</feature>
<feature type="compositionally biased region" description="Basic and acidic residues" evidence="1">
    <location>
        <begin position="19"/>
        <end position="42"/>
    </location>
</feature>
<feature type="compositionally biased region" description="Basic residues" evidence="1">
    <location>
        <begin position="305"/>
        <end position="315"/>
    </location>
</feature>
<name>A0AAN8IE84_TRICO</name>
<dbReference type="EMBL" id="WIXE01017882">
    <property type="protein sequence ID" value="KAK5971369.1"/>
    <property type="molecule type" value="Genomic_DNA"/>
</dbReference>
<feature type="compositionally biased region" description="Low complexity" evidence="1">
    <location>
        <begin position="259"/>
        <end position="269"/>
    </location>
</feature>
<feature type="compositionally biased region" description="Basic residues" evidence="1">
    <location>
        <begin position="247"/>
        <end position="258"/>
    </location>
</feature>
<keyword evidence="3" id="KW-1185">Reference proteome</keyword>
<dbReference type="Proteomes" id="UP001331761">
    <property type="component" value="Unassembled WGS sequence"/>
</dbReference>
<evidence type="ECO:0000313" key="2">
    <source>
        <dbReference type="EMBL" id="KAK5971369.1"/>
    </source>
</evidence>
<accession>A0AAN8IE84</accession>
<evidence type="ECO:0000256" key="1">
    <source>
        <dbReference type="SAM" id="MobiDB-lite"/>
    </source>
</evidence>
<feature type="region of interest" description="Disordered" evidence="1">
    <location>
        <begin position="247"/>
        <end position="315"/>
    </location>
</feature>
<dbReference type="InterPro" id="IPR008569">
    <property type="entry name" value="DUF851"/>
</dbReference>
<protein>
    <submittedName>
        <fullName evidence="2">Uncharacterized protein</fullName>
    </submittedName>
</protein>